<dbReference type="PROSITE" id="PS00333">
    <property type="entry name" value="DNA_LIGASE_A2"/>
    <property type="match status" value="1"/>
</dbReference>
<keyword evidence="4" id="KW-0227">DNA damage</keyword>
<dbReference type="Pfam" id="PF14743">
    <property type="entry name" value="DNA_ligase_OB_2"/>
    <property type="match status" value="1"/>
</dbReference>
<dbReference type="Gene3D" id="3.30.1490.70">
    <property type="match status" value="1"/>
</dbReference>
<dbReference type="SUPFAM" id="SSF50249">
    <property type="entry name" value="Nucleic acid-binding proteins"/>
    <property type="match status" value="1"/>
</dbReference>
<dbReference type="Proteomes" id="UP001139559">
    <property type="component" value="Unassembled WGS sequence"/>
</dbReference>
<dbReference type="NCBIfam" id="NF006592">
    <property type="entry name" value="PRK09125.1"/>
    <property type="match status" value="1"/>
</dbReference>
<protein>
    <submittedName>
        <fullName evidence="9">DNA ligase</fullName>
        <ecNumber evidence="9">6.5.1.1</ecNumber>
    </submittedName>
</protein>
<keyword evidence="3" id="KW-0235">DNA replication</keyword>
<dbReference type="AlphaFoldDB" id="A0A9X1XPW3"/>
<dbReference type="InterPro" id="IPR050326">
    <property type="entry name" value="NAD_dep_DNA_ligaseB"/>
</dbReference>
<feature type="signal peptide" evidence="7">
    <location>
        <begin position="1"/>
        <end position="20"/>
    </location>
</feature>
<gene>
    <name evidence="9" type="ORF">KP803_16875</name>
</gene>
<dbReference type="Gene3D" id="3.30.470.30">
    <property type="entry name" value="DNA ligase/mRNA capping enzyme"/>
    <property type="match status" value="1"/>
</dbReference>
<dbReference type="SUPFAM" id="SSF56091">
    <property type="entry name" value="DNA ligase/mRNA capping enzyme, catalytic domain"/>
    <property type="match status" value="1"/>
</dbReference>
<dbReference type="Gene3D" id="2.40.50.140">
    <property type="entry name" value="Nucleic acid-binding proteins"/>
    <property type="match status" value="1"/>
</dbReference>
<evidence type="ECO:0000256" key="5">
    <source>
        <dbReference type="ARBA" id="ARBA00023204"/>
    </source>
</evidence>
<evidence type="ECO:0000256" key="7">
    <source>
        <dbReference type="SAM" id="SignalP"/>
    </source>
</evidence>
<name>A0A9X1XPW3_9VIBR</name>
<dbReference type="InterPro" id="IPR016059">
    <property type="entry name" value="DNA_ligase_ATP-dep_CS"/>
</dbReference>
<keyword evidence="5" id="KW-0234">DNA repair</keyword>
<keyword evidence="7" id="KW-0732">Signal</keyword>
<evidence type="ECO:0000256" key="4">
    <source>
        <dbReference type="ARBA" id="ARBA00022763"/>
    </source>
</evidence>
<comment type="cofactor">
    <cofactor evidence="1">
        <name>a divalent metal cation</name>
        <dbReference type="ChEBI" id="CHEBI:60240"/>
    </cofactor>
</comment>
<comment type="catalytic activity">
    <reaction evidence="6">
        <text>ATP + (deoxyribonucleotide)n-3'-hydroxyl + 5'-phospho-(deoxyribonucleotide)m = (deoxyribonucleotide)n+m + AMP + diphosphate.</text>
        <dbReference type="EC" id="6.5.1.1"/>
    </reaction>
</comment>
<comment type="caution">
    <text evidence="9">The sequence shown here is derived from an EMBL/GenBank/DDBJ whole genome shotgun (WGS) entry which is preliminary data.</text>
</comment>
<evidence type="ECO:0000256" key="3">
    <source>
        <dbReference type="ARBA" id="ARBA00022705"/>
    </source>
</evidence>
<evidence type="ECO:0000256" key="1">
    <source>
        <dbReference type="ARBA" id="ARBA00001968"/>
    </source>
</evidence>
<proteinExistence type="predicted"/>
<reference evidence="9" key="1">
    <citation type="submission" date="2021-11" db="EMBL/GenBank/DDBJ databases">
        <title>Vibrio ZSDE26 sp. nov. and Vibrio ZSDZ34 sp. nov., isolated from coastal seawater in Qingdao.</title>
        <authorList>
            <person name="Zhang P."/>
        </authorList>
    </citation>
    <scope>NUCLEOTIDE SEQUENCE</scope>
    <source>
        <strain evidence="9">ZSDE26</strain>
    </source>
</reference>
<dbReference type="PANTHER" id="PTHR47810:SF1">
    <property type="entry name" value="DNA LIGASE B"/>
    <property type="match status" value="1"/>
</dbReference>
<dbReference type="InterPro" id="IPR012340">
    <property type="entry name" value="NA-bd_OB-fold"/>
</dbReference>
<evidence type="ECO:0000256" key="6">
    <source>
        <dbReference type="ARBA" id="ARBA00034003"/>
    </source>
</evidence>
<evidence type="ECO:0000313" key="10">
    <source>
        <dbReference type="Proteomes" id="UP001139559"/>
    </source>
</evidence>
<organism evidence="9 10">
    <name type="scientific">Vibrio amylolyticus</name>
    <dbReference type="NCBI Taxonomy" id="2847292"/>
    <lineage>
        <taxon>Bacteria</taxon>
        <taxon>Pseudomonadati</taxon>
        <taxon>Pseudomonadota</taxon>
        <taxon>Gammaproteobacteria</taxon>
        <taxon>Vibrionales</taxon>
        <taxon>Vibrionaceae</taxon>
        <taxon>Vibrio</taxon>
    </lineage>
</organism>
<evidence type="ECO:0000256" key="2">
    <source>
        <dbReference type="ARBA" id="ARBA00022598"/>
    </source>
</evidence>
<dbReference type="CDD" id="cd07896">
    <property type="entry name" value="Adenylation_kDNA_ligase_like"/>
    <property type="match status" value="1"/>
</dbReference>
<dbReference type="PROSITE" id="PS50160">
    <property type="entry name" value="DNA_LIGASE_A3"/>
    <property type="match status" value="1"/>
</dbReference>
<feature type="domain" description="ATP-dependent DNA ligase family profile" evidence="8">
    <location>
        <begin position="131"/>
        <end position="230"/>
    </location>
</feature>
<dbReference type="GO" id="GO:0005524">
    <property type="term" value="F:ATP binding"/>
    <property type="evidence" value="ECO:0007669"/>
    <property type="project" value="InterPro"/>
</dbReference>
<evidence type="ECO:0000313" key="9">
    <source>
        <dbReference type="EMBL" id="MCK6264955.1"/>
    </source>
</evidence>
<dbReference type="InterPro" id="IPR012310">
    <property type="entry name" value="DNA_ligase_ATP-dep_cent"/>
</dbReference>
<feature type="chain" id="PRO_5040738186" evidence="7">
    <location>
        <begin position="21"/>
        <end position="280"/>
    </location>
</feature>
<dbReference type="CDD" id="cd08041">
    <property type="entry name" value="OBF_kDNA_ligase_like"/>
    <property type="match status" value="1"/>
</dbReference>
<dbReference type="GO" id="GO:0006281">
    <property type="term" value="P:DNA repair"/>
    <property type="evidence" value="ECO:0007669"/>
    <property type="project" value="UniProtKB-KW"/>
</dbReference>
<dbReference type="EMBL" id="JAJHVV010000011">
    <property type="protein sequence ID" value="MCK6264955.1"/>
    <property type="molecule type" value="Genomic_DNA"/>
</dbReference>
<dbReference type="PANTHER" id="PTHR47810">
    <property type="entry name" value="DNA LIGASE"/>
    <property type="match status" value="1"/>
</dbReference>
<dbReference type="EC" id="6.5.1.1" evidence="9"/>
<dbReference type="GO" id="GO:0006310">
    <property type="term" value="P:DNA recombination"/>
    <property type="evidence" value="ECO:0007669"/>
    <property type="project" value="InterPro"/>
</dbReference>
<accession>A0A9X1XPW3</accession>
<keyword evidence="10" id="KW-1185">Reference proteome</keyword>
<sequence length="280" mass="32244">MRLSILSYSILLTLSQPVSADISYDLGVMNAYNYNESINILEYWKSEKLDGIRAIWTGSRLITRQGNEIFPPRWFIEPLPDYPLEGELWAGRGKFHIVQQTVMDAIPSDAAWKQIDFMLFDMPRDAGNYQKRYYNLIHWVNSTKSPHIKYVEHTPIASEKELFEHLDNVSNQSGEGIMLRKITSRYQAGRSNDMLKLKKHQDTEAIVIGYKLGNGKYKGSMGSLRVKLESGVEFNIGSGFTDEQRRHPPSIGSTITFRYNGMTQNGVPKFARYLRERHPE</sequence>
<dbReference type="Pfam" id="PF01068">
    <property type="entry name" value="DNA_ligase_A_M"/>
    <property type="match status" value="1"/>
</dbReference>
<dbReference type="RefSeq" id="WP_248010036.1">
    <property type="nucleotide sequence ID" value="NZ_JAJHVV010000011.1"/>
</dbReference>
<dbReference type="InterPro" id="IPR029319">
    <property type="entry name" value="DNA_ligase_OB"/>
</dbReference>
<keyword evidence="2 9" id="KW-0436">Ligase</keyword>
<dbReference type="GO" id="GO:0006260">
    <property type="term" value="P:DNA replication"/>
    <property type="evidence" value="ECO:0007669"/>
    <property type="project" value="UniProtKB-KW"/>
</dbReference>
<evidence type="ECO:0000259" key="8">
    <source>
        <dbReference type="PROSITE" id="PS50160"/>
    </source>
</evidence>
<dbReference type="GO" id="GO:0003910">
    <property type="term" value="F:DNA ligase (ATP) activity"/>
    <property type="evidence" value="ECO:0007669"/>
    <property type="project" value="UniProtKB-EC"/>
</dbReference>